<evidence type="ECO:0000313" key="6">
    <source>
        <dbReference type="Proteomes" id="UP000505325"/>
    </source>
</evidence>
<dbReference type="GO" id="GO:0006689">
    <property type="term" value="P:ganglioside catabolic process"/>
    <property type="evidence" value="ECO:0007669"/>
    <property type="project" value="TreeGrafter"/>
</dbReference>
<dbReference type="PANTHER" id="PTHR10628">
    <property type="entry name" value="SIALIDASE"/>
    <property type="match status" value="1"/>
</dbReference>
<dbReference type="Gene3D" id="2.120.10.10">
    <property type="match status" value="1"/>
</dbReference>
<dbReference type="RefSeq" id="WP_173634905.1">
    <property type="nucleotide sequence ID" value="NZ_CP054212.1"/>
</dbReference>
<sequence length="808" mass="87633">MPSTATDRLYGITTSVAVKAPVQISADYNVIMFGEQTITSSTFTGTRTVTTSKGMRVLLTNQTNPIDNGIWEAMPASWRRSPDFDGARDAVNGTLVFSIDGDCWQVEAADPVHIGYDPIHFHSTYPFSGEANLFQRSLRVPEGFVKELPSIEARKNKILGMDENGDPIMLLPESGSAADVLLLLASDAGASYIHNRPVPEAINRPLSDKWSDSLSVTDFGADKTGVLDSTDAFIAAGGCIVPAGTYRVESDLDATYYSDGDVNIVGSGTVKLIPRAQSSLQRSLPVDVSKLTGGPIYTTGSSVITANSGEFYRLPSLIKSSFSARSFLVYAVLVGTNNDIGQSATQTSRIEFRTTNNNLTFSSPTVISNDGEQQASEPSIAFDEKRGRIWVFYTTARGQVGVGHGSSGFDPDKTFQNWVTYSDTYGSTWSQPVNITTIVKPDNATSAWTPPSPICVTGDGDLFVPYTWFVDGIFNQGCIRVQVKSDGSFSYSRQLILFGSTAGGQGGGEQQIVQLGDGSLLAMIRDYFNDSGNTKGRQQFYRSYDGVNWSYQSSIDTTNCKAGMCLYASMASGDSRDTILVTAPTGNDDSNLYRNNLKMWASTDNGFSWEKFSTTMFDDVNISTSYSTVSSLGSGAFLVVAEGSQYKSLNVRHRSIGAFTQQSNFSRSWGRLPVAQIAAESTLCQYFDIPQYSLYINSDRQTLNMNYLGNVVRLSDSRIEQDVTTAVTTLNSDVATTFYMSATTTLRSITGTASRVLIVSMAAANPITLTEDTSIDQANRIRVSKSLAGKAVLLHRTKYGWYPDTGVG</sequence>
<dbReference type="GO" id="GO:0005737">
    <property type="term" value="C:cytoplasm"/>
    <property type="evidence" value="ECO:0007669"/>
    <property type="project" value="TreeGrafter"/>
</dbReference>
<dbReference type="CDD" id="cd15482">
    <property type="entry name" value="Sialidase_non-viral"/>
    <property type="match status" value="1"/>
</dbReference>
<keyword evidence="6" id="KW-1185">Reference proteome</keyword>
<reference evidence="5 6" key="1">
    <citation type="submission" date="2020-06" db="EMBL/GenBank/DDBJ databases">
        <title>Genome sequence of Paramixta manurensis strain PD-1.</title>
        <authorList>
            <person name="Lee C.W."/>
            <person name="Kim J."/>
        </authorList>
    </citation>
    <scope>NUCLEOTIDE SEQUENCE [LARGE SCALE GENOMIC DNA]</scope>
    <source>
        <strain evidence="5 6">PD-1</strain>
    </source>
</reference>
<name>A0A6M8UE05_9GAMM</name>
<accession>A0A6M8UE05</accession>
<feature type="domain" description="Sialidase" evidence="4">
    <location>
        <begin position="355"/>
        <end position="636"/>
    </location>
</feature>
<dbReference type="InterPro" id="IPR011040">
    <property type="entry name" value="Sialidase"/>
</dbReference>
<dbReference type="AlphaFoldDB" id="A0A6M8UE05"/>
<dbReference type="GO" id="GO:0009313">
    <property type="term" value="P:oligosaccharide catabolic process"/>
    <property type="evidence" value="ECO:0007669"/>
    <property type="project" value="TreeGrafter"/>
</dbReference>
<comment type="catalytic activity">
    <reaction evidence="1">
        <text>Hydrolysis of alpha-(2-&gt;3)-, alpha-(2-&gt;6)-, alpha-(2-&gt;8)- glycosidic linkages of terminal sialic acid residues in oligosaccharides, glycoproteins, glycolipids, colominic acid and synthetic substrates.</text>
        <dbReference type="EC" id="3.2.1.18"/>
    </reaction>
</comment>
<proteinExistence type="inferred from homology"/>
<evidence type="ECO:0000256" key="2">
    <source>
        <dbReference type="ARBA" id="ARBA00009348"/>
    </source>
</evidence>
<gene>
    <name evidence="5" type="ORF">PMPD1_3076</name>
</gene>
<dbReference type="PANTHER" id="PTHR10628:SF30">
    <property type="entry name" value="EXO-ALPHA-SIALIDASE"/>
    <property type="match status" value="1"/>
</dbReference>
<protein>
    <recommendedName>
        <fullName evidence="3">exo-alpha-sialidase</fullName>
        <ecNumber evidence="3">3.2.1.18</ecNumber>
    </recommendedName>
</protein>
<comment type="similarity">
    <text evidence="2">Belongs to the glycosyl hydrolase 33 family.</text>
</comment>
<evidence type="ECO:0000256" key="3">
    <source>
        <dbReference type="ARBA" id="ARBA00012733"/>
    </source>
</evidence>
<evidence type="ECO:0000313" key="5">
    <source>
        <dbReference type="EMBL" id="QKJ88009.1"/>
    </source>
</evidence>
<dbReference type="GO" id="GO:0004308">
    <property type="term" value="F:exo-alpha-sialidase activity"/>
    <property type="evidence" value="ECO:0007669"/>
    <property type="project" value="UniProtKB-EC"/>
</dbReference>
<dbReference type="EMBL" id="CP054212">
    <property type="protein sequence ID" value="QKJ88009.1"/>
    <property type="molecule type" value="Genomic_DNA"/>
</dbReference>
<dbReference type="EC" id="3.2.1.18" evidence="3"/>
<dbReference type="InterPro" id="IPR036278">
    <property type="entry name" value="Sialidase_sf"/>
</dbReference>
<dbReference type="InterPro" id="IPR026856">
    <property type="entry name" value="Sialidase_fam"/>
</dbReference>
<dbReference type="Proteomes" id="UP000505325">
    <property type="component" value="Chromosome"/>
</dbReference>
<dbReference type="SUPFAM" id="SSF50939">
    <property type="entry name" value="Sialidases"/>
    <property type="match status" value="1"/>
</dbReference>
<dbReference type="KEGG" id="pmak:PMPD1_3076"/>
<dbReference type="Pfam" id="PF13088">
    <property type="entry name" value="BNR_2"/>
    <property type="match status" value="1"/>
</dbReference>
<evidence type="ECO:0000259" key="4">
    <source>
        <dbReference type="Pfam" id="PF13088"/>
    </source>
</evidence>
<dbReference type="GO" id="GO:0016020">
    <property type="term" value="C:membrane"/>
    <property type="evidence" value="ECO:0007669"/>
    <property type="project" value="TreeGrafter"/>
</dbReference>
<evidence type="ECO:0000256" key="1">
    <source>
        <dbReference type="ARBA" id="ARBA00000427"/>
    </source>
</evidence>
<organism evidence="5 6">
    <name type="scientific">Paramixta manurensis</name>
    <dbReference type="NCBI Taxonomy" id="2740817"/>
    <lineage>
        <taxon>Bacteria</taxon>
        <taxon>Pseudomonadati</taxon>
        <taxon>Pseudomonadota</taxon>
        <taxon>Gammaproteobacteria</taxon>
        <taxon>Enterobacterales</taxon>
        <taxon>Erwiniaceae</taxon>
        <taxon>Paramixta</taxon>
    </lineage>
</organism>